<dbReference type="EMBL" id="CM056810">
    <property type="protein sequence ID" value="KAJ8644987.1"/>
    <property type="molecule type" value="Genomic_DNA"/>
</dbReference>
<name>A0ACC2MIN0_PERAE</name>
<proteinExistence type="predicted"/>
<sequence>MEAIVSVVVKELGNMIKKEADLLIGVEKEVKRLHSKFKAIQAVLVKAGKKQLTDESTQDWLGKIKDVAYEVENILDEWRTDALISQREKDDIGNQRKVRSQYSCFPCLCLKQVKSRRGTGHRIRKIIERLDEISKERSDFSFNEDVKIEEVELMPKMKARETGSLIDESMILGRDRVKKIIINELISDNNQEQKSISITSIVGMGGLGKTTLAQLVRNNESVKTHFDEKIIWVCVSDPFDVNKIANKVIKSLSGSNLEHSDVDTLQQSLREAVSKVPFLLVLDDVWNEDKTPWETVRVPLIGAAQGSKILVTTRSRKAAEVMETTHFHDLEHLSHSDFWNLFKSIAFKGAEAEEFPELTKVGEDIVRRCKATRVTDGDYRYTENEDSPPTNCHHLSFLDVSSIPSPLCEATRLRTLLLLLSRGERPEINALPDSLFNHLRFLRALDVSKTFIENVPSSLSKLKHLRYLNLSGSKIKELPESVTDLCNLQTLKLNSCQFLCMLPSGMSKMVQLRHLEIEGTDHLRVLPNGLGNLTTLRTLSKFPVGDENGGCKIGELKNLNLLRGALRIVNLERVLNVNEAREAQLNKKSYLQTLCFYYKHKTDEELRISGDGEMERMEVVFEGLGPLHSNLKKLDIKNYVGSKFSSWLQDFQSLIDVRLENCRKLRQLPNLGNLCSLKSLKIGRANEVKVVGVEFYRNGDGKGRLFPKLEMLHFDAMANWEEWKLTDEYGEVMPFLKELKITKCNKLKALPDHLPCNLRKVTVNCKEVTWMPCDELPLLQSLSLGGHVKVELSPFPALKTFKIEKASYETLPSDGWEQLESLHSIWIVNCTRLEFLPDGMGKLKALQFLSINGCSQLTNLPEGLGQLETLHTLWINRCSGCTSLFKSQSLPDGMGQLKSLRRLTIIDCPELKHFPPLQYLTTLERLKIRGCPLAKEQLEKEIEEDRCNVSRILIEIDGQRIQ</sequence>
<evidence type="ECO:0000313" key="2">
    <source>
        <dbReference type="Proteomes" id="UP001234297"/>
    </source>
</evidence>
<comment type="caution">
    <text evidence="1">The sequence shown here is derived from an EMBL/GenBank/DDBJ whole genome shotgun (WGS) entry which is preliminary data.</text>
</comment>
<protein>
    <submittedName>
        <fullName evidence="1">Uncharacterized protein</fullName>
    </submittedName>
</protein>
<organism evidence="1 2">
    <name type="scientific">Persea americana</name>
    <name type="common">Avocado</name>
    <dbReference type="NCBI Taxonomy" id="3435"/>
    <lineage>
        <taxon>Eukaryota</taxon>
        <taxon>Viridiplantae</taxon>
        <taxon>Streptophyta</taxon>
        <taxon>Embryophyta</taxon>
        <taxon>Tracheophyta</taxon>
        <taxon>Spermatophyta</taxon>
        <taxon>Magnoliopsida</taxon>
        <taxon>Magnoliidae</taxon>
        <taxon>Laurales</taxon>
        <taxon>Lauraceae</taxon>
        <taxon>Persea</taxon>
    </lineage>
</organism>
<gene>
    <name evidence="1" type="ORF">MRB53_006735</name>
</gene>
<keyword evidence="2" id="KW-1185">Reference proteome</keyword>
<reference evidence="1 2" key="1">
    <citation type="journal article" date="2022" name="Hortic Res">
        <title>A haplotype resolved chromosomal level avocado genome allows analysis of novel avocado genes.</title>
        <authorList>
            <person name="Nath O."/>
            <person name="Fletcher S.J."/>
            <person name="Hayward A."/>
            <person name="Shaw L.M."/>
            <person name="Masouleh A.K."/>
            <person name="Furtado A."/>
            <person name="Henry R.J."/>
            <person name="Mitter N."/>
        </authorList>
    </citation>
    <scope>NUCLEOTIDE SEQUENCE [LARGE SCALE GENOMIC DNA]</scope>
    <source>
        <strain evidence="2">cv. Hass</strain>
    </source>
</reference>
<accession>A0ACC2MIN0</accession>
<evidence type="ECO:0000313" key="1">
    <source>
        <dbReference type="EMBL" id="KAJ8644987.1"/>
    </source>
</evidence>
<dbReference type="Proteomes" id="UP001234297">
    <property type="component" value="Chromosome 2"/>
</dbReference>